<evidence type="ECO:0000256" key="9">
    <source>
        <dbReference type="ARBA" id="ARBA00022833"/>
    </source>
</evidence>
<evidence type="ECO:0000256" key="1">
    <source>
        <dbReference type="ARBA" id="ARBA00001947"/>
    </source>
</evidence>
<keyword evidence="6" id="KW-0436">Ligase</keyword>
<dbReference type="InterPro" id="IPR015273">
    <property type="entry name" value="Cys-tRNA-synt_Ia_DALR"/>
</dbReference>
<dbReference type="GO" id="GO:0004817">
    <property type="term" value="F:cysteine-tRNA ligase activity"/>
    <property type="evidence" value="ECO:0007669"/>
    <property type="project" value="UniProtKB-EC"/>
</dbReference>
<dbReference type="HAMAP" id="MF_00041">
    <property type="entry name" value="Cys_tRNA_synth"/>
    <property type="match status" value="1"/>
</dbReference>
<evidence type="ECO:0000256" key="13">
    <source>
        <dbReference type="ARBA" id="ARBA00031499"/>
    </source>
</evidence>
<dbReference type="InterPro" id="IPR032678">
    <property type="entry name" value="tRNA-synt_1_cat_dom"/>
</dbReference>
<dbReference type="EC" id="6.1.1.16" evidence="4"/>
<evidence type="ECO:0000256" key="5">
    <source>
        <dbReference type="ARBA" id="ARBA00022490"/>
    </source>
</evidence>
<comment type="cofactor">
    <cofactor evidence="1">
        <name>Zn(2+)</name>
        <dbReference type="ChEBI" id="CHEBI:29105"/>
    </cofactor>
</comment>
<dbReference type="GO" id="GO:0005524">
    <property type="term" value="F:ATP binding"/>
    <property type="evidence" value="ECO:0007669"/>
    <property type="project" value="UniProtKB-KW"/>
</dbReference>
<accession>A0A8K0JNZ9</accession>
<dbReference type="Gene3D" id="3.40.50.620">
    <property type="entry name" value="HUPs"/>
    <property type="match status" value="1"/>
</dbReference>
<gene>
    <name evidence="17" type="ORF">FFLO_04566</name>
</gene>
<evidence type="ECO:0000256" key="14">
    <source>
        <dbReference type="SAM" id="Coils"/>
    </source>
</evidence>
<dbReference type="PRINTS" id="PR00983">
    <property type="entry name" value="TRNASYNTHCYS"/>
</dbReference>
<dbReference type="InterPro" id="IPR015803">
    <property type="entry name" value="Cys-tRNA-ligase"/>
</dbReference>
<proteinExistence type="inferred from homology"/>
<evidence type="ECO:0000256" key="10">
    <source>
        <dbReference type="ARBA" id="ARBA00022840"/>
    </source>
</evidence>
<dbReference type="AlphaFoldDB" id="A0A8K0JNZ9"/>
<dbReference type="PANTHER" id="PTHR10890">
    <property type="entry name" value="CYSTEINYL-TRNA SYNTHETASE"/>
    <property type="match status" value="1"/>
</dbReference>
<dbReference type="NCBIfam" id="TIGR00435">
    <property type="entry name" value="cysS"/>
    <property type="match status" value="1"/>
</dbReference>
<dbReference type="GO" id="GO:0006423">
    <property type="term" value="P:cysteinyl-tRNA aminoacylation"/>
    <property type="evidence" value="ECO:0007669"/>
    <property type="project" value="InterPro"/>
</dbReference>
<dbReference type="InterPro" id="IPR009080">
    <property type="entry name" value="tRNAsynth_Ia_anticodon-bd"/>
</dbReference>
<comment type="similarity">
    <text evidence="3">Belongs to the class-I aminoacyl-tRNA synthetase family.</text>
</comment>
<reference evidence="17" key="1">
    <citation type="submission" date="2020-04" db="EMBL/GenBank/DDBJ databases">
        <title>Analysis of mating type loci in Filobasidium floriforme.</title>
        <authorList>
            <person name="Nowrousian M."/>
        </authorList>
    </citation>
    <scope>NUCLEOTIDE SEQUENCE</scope>
    <source>
        <strain evidence="17">CBS 6242</strain>
    </source>
</reference>
<name>A0A8K0JNZ9_9TREE</name>
<comment type="subcellular location">
    <subcellularLocation>
        <location evidence="2">Cytoplasm</location>
    </subcellularLocation>
</comment>
<keyword evidence="8" id="KW-0547">Nucleotide-binding</keyword>
<evidence type="ECO:0000259" key="15">
    <source>
        <dbReference type="Pfam" id="PF01406"/>
    </source>
</evidence>
<dbReference type="Proteomes" id="UP000812966">
    <property type="component" value="Unassembled WGS sequence"/>
</dbReference>
<dbReference type="Gene3D" id="1.20.120.1910">
    <property type="entry name" value="Cysteine-tRNA ligase, C-terminal anti-codon recognition domain"/>
    <property type="match status" value="1"/>
</dbReference>
<evidence type="ECO:0000256" key="7">
    <source>
        <dbReference type="ARBA" id="ARBA00022723"/>
    </source>
</evidence>
<keyword evidence="5" id="KW-0963">Cytoplasm</keyword>
<dbReference type="InterPro" id="IPR024909">
    <property type="entry name" value="Cys-tRNA/MSH_ligase"/>
</dbReference>
<organism evidence="17 18">
    <name type="scientific">Filobasidium floriforme</name>
    <dbReference type="NCBI Taxonomy" id="5210"/>
    <lineage>
        <taxon>Eukaryota</taxon>
        <taxon>Fungi</taxon>
        <taxon>Dikarya</taxon>
        <taxon>Basidiomycota</taxon>
        <taxon>Agaricomycotina</taxon>
        <taxon>Tremellomycetes</taxon>
        <taxon>Filobasidiales</taxon>
        <taxon>Filobasidiaceae</taxon>
        <taxon>Filobasidium</taxon>
    </lineage>
</organism>
<dbReference type="FunFam" id="1.20.120.1910:FF:000005">
    <property type="entry name" value="Cysteine-tRNA ligase, putative"/>
    <property type="match status" value="1"/>
</dbReference>
<keyword evidence="10" id="KW-0067">ATP-binding</keyword>
<dbReference type="EMBL" id="JABELV010000099">
    <property type="protein sequence ID" value="KAG7531072.1"/>
    <property type="molecule type" value="Genomic_DNA"/>
</dbReference>
<dbReference type="Pfam" id="PF09190">
    <property type="entry name" value="DALR_2"/>
    <property type="match status" value="1"/>
</dbReference>
<dbReference type="SUPFAM" id="SSF47323">
    <property type="entry name" value="Anticodon-binding domain of a subclass of class I aminoacyl-tRNA synthetases"/>
    <property type="match status" value="1"/>
</dbReference>
<keyword evidence="9" id="KW-0862">Zinc</keyword>
<keyword evidence="18" id="KW-1185">Reference proteome</keyword>
<evidence type="ECO:0000256" key="2">
    <source>
        <dbReference type="ARBA" id="ARBA00004496"/>
    </source>
</evidence>
<sequence length="800" mass="90479">MAQAASTKVTQPEWQVPKPLVEEPVLKVYNSLTRKKAICYLTQDPFVPLKGRQVDWYNCGPTVYDSAHMGHARNYLTQDIIRRILRDFFAYDVNFVQNVTDLDDKIIVRAREQHLLKAFRDANPTLSETLKGDIKTAFSAYLSSKLLKVLKETDAPQQGETELATLDRLFKKDQSDAAWAKEMREKEEKFGLILGSLQSAKAGIETAKDANEAIDMAKDVLSWYLDKKDGHTVTDPAIFRALAAHWEDSFNSDMRKLRILPPDTVTRVSEYVPEIVSFVEKIIENGFAYVQEGNVWFDVEAFEGAKNGKGKEKEEDFEHVYAKLAPWSKGNRELLEEGEGSLTTGRTKRSSADFALWKSCKPGEPTWPSPWGPGRPGWHIECSVMASEVLGRRMDIHSGGVDLMFPHHDNEIAQSEAYHDCRQWVNYFLHTGHLHIQGLKMSKSLKNFITIEEALQTWSPRQLRLAFMMQTWSSKMDLTDGTRTGMENIEETFNNFFRKVKAKVADFENTLAPSDGYHYHEDLEKRLLEDLHKSQHSLRVALCDSFNTPEALIVLTELVSSANVYLQARPRPRNIEPVKSVAQWITRMLKMFGLGEGAAIHQDGAIGWGETMKAGQEEETTVDREAILMPYLRTLSTFRDDLRKLALGGATGKDFLELCDRLRDNELVDLGVALDDQEDGHALVKLAPADDLRRARDEKKAAIEAKLARKAAAAAAEEQKRLAKLEKSKISPLEMFRPPHVDAGLYTAWDENGLPTKDDKGEDVTKAKSKKLKKEWDAQAKAHEEWKKIVGTGEVVEGSL</sequence>
<feature type="domain" description="Cysteinyl-tRNA synthetase class Ia DALR" evidence="16">
    <location>
        <begin position="541"/>
        <end position="594"/>
    </location>
</feature>
<keyword evidence="14" id="KW-0175">Coiled coil</keyword>
<evidence type="ECO:0000313" key="18">
    <source>
        <dbReference type="Proteomes" id="UP000812966"/>
    </source>
</evidence>
<dbReference type="SUPFAM" id="SSF52374">
    <property type="entry name" value="Nucleotidylyl transferase"/>
    <property type="match status" value="1"/>
</dbReference>
<keyword evidence="12" id="KW-0030">Aminoacyl-tRNA synthetase</keyword>
<evidence type="ECO:0000259" key="16">
    <source>
        <dbReference type="Pfam" id="PF09190"/>
    </source>
</evidence>
<evidence type="ECO:0000256" key="3">
    <source>
        <dbReference type="ARBA" id="ARBA00005594"/>
    </source>
</evidence>
<feature type="coiled-coil region" evidence="14">
    <location>
        <begin position="689"/>
        <end position="728"/>
    </location>
</feature>
<evidence type="ECO:0000256" key="11">
    <source>
        <dbReference type="ARBA" id="ARBA00022917"/>
    </source>
</evidence>
<comment type="caution">
    <text evidence="17">The sequence shown here is derived from an EMBL/GenBank/DDBJ whole genome shotgun (WGS) entry which is preliminary data.</text>
</comment>
<dbReference type="GO" id="GO:0046872">
    <property type="term" value="F:metal ion binding"/>
    <property type="evidence" value="ECO:0007669"/>
    <property type="project" value="UniProtKB-KW"/>
</dbReference>
<keyword evidence="7" id="KW-0479">Metal-binding</keyword>
<dbReference type="OrthoDB" id="438179at2759"/>
<dbReference type="InterPro" id="IPR014729">
    <property type="entry name" value="Rossmann-like_a/b/a_fold"/>
</dbReference>
<evidence type="ECO:0000313" key="17">
    <source>
        <dbReference type="EMBL" id="KAG7531072.1"/>
    </source>
</evidence>
<evidence type="ECO:0000256" key="12">
    <source>
        <dbReference type="ARBA" id="ARBA00023146"/>
    </source>
</evidence>
<dbReference type="Pfam" id="PF01406">
    <property type="entry name" value="tRNA-synt_1e"/>
    <property type="match status" value="1"/>
</dbReference>
<dbReference type="GO" id="GO:0005737">
    <property type="term" value="C:cytoplasm"/>
    <property type="evidence" value="ECO:0007669"/>
    <property type="project" value="UniProtKB-SubCell"/>
</dbReference>
<keyword evidence="11" id="KW-0648">Protein biosynthesis</keyword>
<protein>
    <recommendedName>
        <fullName evidence="4">cysteine--tRNA ligase</fullName>
        <ecNumber evidence="4">6.1.1.16</ecNumber>
    </recommendedName>
    <alternativeName>
        <fullName evidence="13">Cysteinyl-tRNA synthetase</fullName>
    </alternativeName>
</protein>
<dbReference type="PANTHER" id="PTHR10890:SF3">
    <property type="entry name" value="CYSTEINE--TRNA LIGASE, CYTOPLASMIC"/>
    <property type="match status" value="1"/>
</dbReference>
<dbReference type="CDD" id="cd00672">
    <property type="entry name" value="CysRS_core"/>
    <property type="match status" value="1"/>
</dbReference>
<feature type="domain" description="tRNA synthetases class I catalytic" evidence="15">
    <location>
        <begin position="46"/>
        <end position="480"/>
    </location>
</feature>
<evidence type="ECO:0000256" key="6">
    <source>
        <dbReference type="ARBA" id="ARBA00022598"/>
    </source>
</evidence>
<evidence type="ECO:0000256" key="8">
    <source>
        <dbReference type="ARBA" id="ARBA00022741"/>
    </source>
</evidence>
<evidence type="ECO:0000256" key="4">
    <source>
        <dbReference type="ARBA" id="ARBA00012832"/>
    </source>
</evidence>